<protein>
    <submittedName>
        <fullName evidence="3">Uncharacterized protein</fullName>
    </submittedName>
</protein>
<reference evidence="3 4" key="1">
    <citation type="journal article" date="2016" name="Int. J. Syst. Evol. Microbiol.">
        <title>Ensifer glycinis sp. nov., an novel rhizobial species associated with Glycine spp.</title>
        <authorList>
            <person name="Yan H."/>
            <person name="Yan J."/>
            <person name="Sui X.H."/>
            <person name="Wang E.T."/>
            <person name="Chen W.X."/>
            <person name="Zhang X.X."/>
            <person name="Chen W.F."/>
        </authorList>
    </citation>
    <scope>NUCLEOTIDE SEQUENCE [LARGE SCALE GENOMIC DNA]</scope>
    <source>
        <strain evidence="3 4">CCBAU 23380</strain>
    </source>
</reference>
<evidence type="ECO:0000313" key="3">
    <source>
        <dbReference type="EMBL" id="OAP34548.1"/>
    </source>
</evidence>
<gene>
    <name evidence="3" type="ORF">AU381_24800</name>
</gene>
<dbReference type="PANTHER" id="PTHR38340:SF1">
    <property type="entry name" value="S-LAYER PROTEIN"/>
    <property type="match status" value="1"/>
</dbReference>
<keyword evidence="2" id="KW-0964">Secreted</keyword>
<name>A0A178XH34_9HYPH</name>
<dbReference type="GO" id="GO:0005509">
    <property type="term" value="F:calcium ion binding"/>
    <property type="evidence" value="ECO:0007669"/>
    <property type="project" value="InterPro"/>
</dbReference>
<proteinExistence type="predicted"/>
<dbReference type="EMBL" id="LPUX01000068">
    <property type="protein sequence ID" value="OAP34548.1"/>
    <property type="molecule type" value="Genomic_DNA"/>
</dbReference>
<dbReference type="Proteomes" id="UP000094025">
    <property type="component" value="Unassembled WGS sequence"/>
</dbReference>
<keyword evidence="4" id="KW-1185">Reference proteome</keyword>
<comment type="caution">
    <text evidence="3">The sequence shown here is derived from an EMBL/GenBank/DDBJ whole genome shotgun (WGS) entry which is preliminary data.</text>
</comment>
<evidence type="ECO:0000256" key="2">
    <source>
        <dbReference type="ARBA" id="ARBA00022525"/>
    </source>
</evidence>
<dbReference type="Gene3D" id="2.150.10.10">
    <property type="entry name" value="Serralysin-like metalloprotease, C-terminal"/>
    <property type="match status" value="4"/>
</dbReference>
<dbReference type="InterPro" id="IPR001343">
    <property type="entry name" value="Hemolysn_Ca-bd"/>
</dbReference>
<organism evidence="3 4">
    <name type="scientific">Sinorhizobium glycinis</name>
    <dbReference type="NCBI Taxonomy" id="1472378"/>
    <lineage>
        <taxon>Bacteria</taxon>
        <taxon>Pseudomonadati</taxon>
        <taxon>Pseudomonadota</taxon>
        <taxon>Alphaproteobacteria</taxon>
        <taxon>Hyphomicrobiales</taxon>
        <taxon>Rhizobiaceae</taxon>
        <taxon>Sinorhizobium/Ensifer group</taxon>
        <taxon>Sinorhizobium</taxon>
    </lineage>
</organism>
<dbReference type="AlphaFoldDB" id="A0A178XH34"/>
<dbReference type="Pfam" id="PF00353">
    <property type="entry name" value="HemolysinCabind"/>
    <property type="match status" value="7"/>
</dbReference>
<dbReference type="InterPro" id="IPR018511">
    <property type="entry name" value="Hemolysin-typ_Ca-bd_CS"/>
</dbReference>
<evidence type="ECO:0000313" key="4">
    <source>
        <dbReference type="Proteomes" id="UP000094025"/>
    </source>
</evidence>
<dbReference type="STRING" id="1472378.AU381_24800"/>
<dbReference type="RefSeq" id="WP_064244731.1">
    <property type="nucleotide sequence ID" value="NZ_LPUX01000068.1"/>
</dbReference>
<dbReference type="InterPro" id="IPR011049">
    <property type="entry name" value="Serralysin-like_metalloprot_C"/>
</dbReference>
<dbReference type="PROSITE" id="PS00330">
    <property type="entry name" value="HEMOLYSIN_CALCIUM"/>
    <property type="match status" value="7"/>
</dbReference>
<dbReference type="InterPro" id="IPR050557">
    <property type="entry name" value="RTX_toxin/Mannuronan_C5-epim"/>
</dbReference>
<sequence>MTVNVISGANTTQINATIDTNQWLLAEGATLAVNGSAFNAIGDADHRVIQINGQVIADASGDGVTLGNPDDVSQAKQNTVTIGKTGSIAADDTGVEFYASSSQLNNHGQIAAAYGLYGSGTNTQIVNTGSIAAMHTGIYVDGSGTNIENYGVVSGSQSAAVVLIGGNANVVNEGMLSSKAMTSTMLLLGGSNFVANGGVISNPNYTAVRFDSSAGVSNELQNSGLIRSGGANVSAISGGDGVELVYNSGRIEGAVVLGAGDDLYDGRGGEITGEVAGGLGDDTYVVDDASIALVETAAGGFDTVRSTVSFALGSEIEILTLIGSGNTDGIGNELTNSLTGNAGDNRLYGEEGDDLLEGGRGADRLSGGEGTDLATYAHAASRVVVDLTKGTASGGEAEGDTLISIEQLIGSGYDDTLVGNAAANSLRGWNGNDTLEGRGGADTLTGDDGLDTASYAASAAAVTVNLTANTASGGDATGDVLYDIENLTGSAFNDALTGSAAANVLKGGNGNDTLEGRGGADVLNGGAGIDTARYAASAAGVTVNLATNTASGGDAAGDQFVAIENLLGSAFNDVLTGSAAANVLKGGNGNDTLEGRGGADLLDGGAGIDTASYAASAAAVTVNLTANTASGGDAAGDKFAGIENLLGSAFNDLFTGSAAANTLKGGNGNDTLEGRGGADLLDGGAGVDTASYAASTAGVTVDLTANTASGGDAAGDKFSSIENLKGSGFADKLLGSAGGNRLWGGAGDDTIDGRAGNDSLTGDAGNDKLIGGAGLDTLFGGTGNDVLTGGADKDVFVFKTGSQADRIADFLDGTDKIDLAGFDAITDFADLKANHAVQSGGAVVISYGTDKLTIDNFTLAKMDVSDFLF</sequence>
<dbReference type="PANTHER" id="PTHR38340">
    <property type="entry name" value="S-LAYER PROTEIN"/>
    <property type="match status" value="1"/>
</dbReference>
<dbReference type="GO" id="GO:0005576">
    <property type="term" value="C:extracellular region"/>
    <property type="evidence" value="ECO:0007669"/>
    <property type="project" value="UniProtKB-SubCell"/>
</dbReference>
<dbReference type="PRINTS" id="PR00313">
    <property type="entry name" value="CABNDNGRPT"/>
</dbReference>
<dbReference type="SUPFAM" id="SSF51120">
    <property type="entry name" value="beta-Roll"/>
    <property type="match status" value="5"/>
</dbReference>
<accession>A0A178XH34</accession>
<comment type="subcellular location">
    <subcellularLocation>
        <location evidence="1">Secreted</location>
    </subcellularLocation>
</comment>
<evidence type="ECO:0000256" key="1">
    <source>
        <dbReference type="ARBA" id="ARBA00004613"/>
    </source>
</evidence>